<organism evidence="1 2">
    <name type="scientific">Populus alba</name>
    <name type="common">White poplar</name>
    <dbReference type="NCBI Taxonomy" id="43335"/>
    <lineage>
        <taxon>Eukaryota</taxon>
        <taxon>Viridiplantae</taxon>
        <taxon>Streptophyta</taxon>
        <taxon>Embryophyta</taxon>
        <taxon>Tracheophyta</taxon>
        <taxon>Spermatophyta</taxon>
        <taxon>Magnoliopsida</taxon>
        <taxon>eudicotyledons</taxon>
        <taxon>Gunneridae</taxon>
        <taxon>Pentapetalae</taxon>
        <taxon>rosids</taxon>
        <taxon>fabids</taxon>
        <taxon>Malpighiales</taxon>
        <taxon>Salicaceae</taxon>
        <taxon>Saliceae</taxon>
        <taxon>Populus</taxon>
    </lineage>
</organism>
<proteinExistence type="predicted"/>
<dbReference type="EMBL" id="RCHU02000012">
    <property type="protein sequence ID" value="KAL3574698.1"/>
    <property type="molecule type" value="Genomic_DNA"/>
</dbReference>
<protein>
    <submittedName>
        <fullName evidence="1">Uncharacterized protein</fullName>
    </submittedName>
</protein>
<comment type="caution">
    <text evidence="1">The sequence shown here is derived from an EMBL/GenBank/DDBJ whole genome shotgun (WGS) entry which is preliminary data.</text>
</comment>
<reference evidence="1 2" key="1">
    <citation type="journal article" date="2024" name="Plant Biotechnol. J.">
        <title>Genome and CRISPR/Cas9 system of a widespread forest tree (Populus alba) in the world.</title>
        <authorList>
            <person name="Liu Y.J."/>
            <person name="Jiang P.F."/>
            <person name="Han X.M."/>
            <person name="Li X.Y."/>
            <person name="Wang H.M."/>
            <person name="Wang Y.J."/>
            <person name="Wang X.X."/>
            <person name="Zeng Q.Y."/>
        </authorList>
    </citation>
    <scope>NUCLEOTIDE SEQUENCE [LARGE SCALE GENOMIC DNA]</scope>
    <source>
        <strain evidence="2">cv. PAL-ZL1</strain>
    </source>
</reference>
<name>A0ACC4B9U0_POPAL</name>
<evidence type="ECO:0000313" key="1">
    <source>
        <dbReference type="EMBL" id="KAL3574698.1"/>
    </source>
</evidence>
<gene>
    <name evidence="1" type="ORF">D5086_022799</name>
</gene>
<evidence type="ECO:0000313" key="2">
    <source>
        <dbReference type="Proteomes" id="UP000309997"/>
    </source>
</evidence>
<keyword evidence="2" id="KW-1185">Reference proteome</keyword>
<accession>A0ACC4B9U0</accession>
<sequence>MASRFQAVALVASPSYPNSIAWSDDNFIAVASAHLVTILNPAVPYGPRGLIRVPTCEPYPIGCVNREDLFTNCMLPAALSRDRRPCVRSISWSPIGMAPNYGCLLAVCTVEGRVKIYRPPFCDFSAEWVEVVDISDRLYDYLAKINFGELDNTPSEFSHGQPIIQGFADERPKSCANDLPNSGTLKQYKRRKVNVTTYNIKDSETFQDQLSNPINRGSTTAGSDHENKIDRRRTTKVLGNCTLPLITAEIYASRCAMLSSLVIAWSPVLWLPSKICSAPENDSSNGFSILAVGGKSGKISIWRINVPQYYSIEHSRVPTTVTFVGLLQAHNSWVTTISLALLGSKSNPQVLLASGSSDGSVRIWIGKGEELLEPSGANNAPFSLLKEVVSVNCVPISVLSLAVPVQTMHKMLLAVGKGSGSFEVWTADISSSKFDKACLYDAHDCVVTGLAWAFDGCCLYSCGQENYVRAWVLHGSALCEVSIPSNTPGLRSSNDLPNVFVSCLGVAASPGNIALAMVRNVDGDSLDPMYEGRLQKAVVEFLWIGGQQKDILSPSSSDFTSEAFLGFSANELNCWESDILWYLTKYENLDNPLVVWDIVAALLAFKQSAPKYMDRILVKWLSVTFLGSYTGLSIGEVLTCIPENFSKITSRQLHLLNIICRRVILSDVKAEEINCKVNLGGSAAAKAEHLTLWIELLFSSEKELRERLVGFSLATFINRLSDSTTTFSRPGFWYPVGVEQMELWIALNHDRVRDQLKVLASEVRKHEIRLQASEYGVEEQCIYCSESVTFDSPEVAHCHCSNSTDETVQIYQMARCAVSMQNLLLKKSPLNPCVPFVGYLSKDYSQIFYSHLHRHSETGKGFHNLSLFPFFNKIFGFANYVPSLNALSIASKAFSGKALSLPGDCDLRAHGAAQGHHS</sequence>
<dbReference type="Proteomes" id="UP000309997">
    <property type="component" value="Unassembled WGS sequence"/>
</dbReference>